<dbReference type="STRING" id="262004.SAMN04489796_104242"/>
<dbReference type="Proteomes" id="UP000199492">
    <property type="component" value="Unassembled WGS sequence"/>
</dbReference>
<proteinExistence type="predicted"/>
<accession>A0A1G8FFT7</accession>
<feature type="transmembrane region" description="Helical" evidence="1">
    <location>
        <begin position="146"/>
        <end position="164"/>
    </location>
</feature>
<dbReference type="EMBL" id="FNCZ01000004">
    <property type="protein sequence ID" value="SDH80956.1"/>
    <property type="molecule type" value="Genomic_DNA"/>
</dbReference>
<keyword evidence="3" id="KW-1185">Reference proteome</keyword>
<dbReference type="RefSeq" id="WP_087490843.1">
    <property type="nucleotide sequence ID" value="NZ_FNCZ01000004.1"/>
</dbReference>
<sequence length="171" mass="20384">MLNILDEIQYFIEDEERDLKYQLGDNFSIPLTTTPSIAYDYLNIDDVPEYSFHNPEFLKTESEEFPNKSDYNIYFNKIKDLCKRSLDDSLYNLPYTEHLKTIRPNKNLLSVVKKIFKKDYIPDEQLPQFGEFGLYTNKNNDRAPRVFFFIGNVGMIYILFYDPFHKIFPGK</sequence>
<organism evidence="2 3">
    <name type="scientific">Winogradskyella thalassocola</name>
    <dbReference type="NCBI Taxonomy" id="262004"/>
    <lineage>
        <taxon>Bacteria</taxon>
        <taxon>Pseudomonadati</taxon>
        <taxon>Bacteroidota</taxon>
        <taxon>Flavobacteriia</taxon>
        <taxon>Flavobacteriales</taxon>
        <taxon>Flavobacteriaceae</taxon>
        <taxon>Winogradskyella</taxon>
    </lineage>
</organism>
<gene>
    <name evidence="2" type="ORF">SAMN04489796_104242</name>
</gene>
<evidence type="ECO:0000256" key="1">
    <source>
        <dbReference type="SAM" id="Phobius"/>
    </source>
</evidence>
<protein>
    <submittedName>
        <fullName evidence="2">Uncharacterized protein</fullName>
    </submittedName>
</protein>
<evidence type="ECO:0000313" key="3">
    <source>
        <dbReference type="Proteomes" id="UP000199492"/>
    </source>
</evidence>
<keyword evidence="1" id="KW-0472">Membrane</keyword>
<reference evidence="3" key="1">
    <citation type="submission" date="2016-10" db="EMBL/GenBank/DDBJ databases">
        <authorList>
            <person name="Varghese N."/>
            <person name="Submissions S."/>
        </authorList>
    </citation>
    <scope>NUCLEOTIDE SEQUENCE [LARGE SCALE GENOMIC DNA]</scope>
    <source>
        <strain evidence="3">DSM 15363</strain>
    </source>
</reference>
<keyword evidence="1" id="KW-0812">Transmembrane</keyword>
<dbReference type="AlphaFoldDB" id="A0A1G8FFT7"/>
<name>A0A1G8FFT7_9FLAO</name>
<keyword evidence="1" id="KW-1133">Transmembrane helix</keyword>
<evidence type="ECO:0000313" key="2">
    <source>
        <dbReference type="EMBL" id="SDH80956.1"/>
    </source>
</evidence>
<dbReference type="OrthoDB" id="1423714at2"/>